<protein>
    <submittedName>
        <fullName evidence="2">IS200/IS605 family transposase</fullName>
    </submittedName>
</protein>
<evidence type="ECO:0000313" key="3">
    <source>
        <dbReference type="Proteomes" id="UP000501812"/>
    </source>
</evidence>
<dbReference type="InterPro" id="IPR002686">
    <property type="entry name" value="Transposase_17"/>
</dbReference>
<dbReference type="PANTHER" id="PTHR33360:SF2">
    <property type="entry name" value="TRANSPOSASE FOR INSERTION SEQUENCE ELEMENT IS200"/>
    <property type="match status" value="1"/>
</dbReference>
<dbReference type="Proteomes" id="UP000501812">
    <property type="component" value="Chromosome"/>
</dbReference>
<dbReference type="EMBL" id="CP051774">
    <property type="protein sequence ID" value="QJE97940.1"/>
    <property type="molecule type" value="Genomic_DNA"/>
</dbReference>
<dbReference type="NCBIfam" id="NF033573">
    <property type="entry name" value="transpos_IS200"/>
    <property type="match status" value="1"/>
</dbReference>
<dbReference type="InterPro" id="IPR036515">
    <property type="entry name" value="Transposase_17_sf"/>
</dbReference>
<dbReference type="PANTHER" id="PTHR33360">
    <property type="entry name" value="TRANSPOSASE FOR INSERTION SEQUENCE ELEMENT IS200"/>
    <property type="match status" value="1"/>
</dbReference>
<dbReference type="AlphaFoldDB" id="A0A858RP87"/>
<dbReference type="KEGG" id="luo:HHL09_19835"/>
<accession>A0A858RP87</accession>
<dbReference type="GO" id="GO:0004803">
    <property type="term" value="F:transposase activity"/>
    <property type="evidence" value="ECO:0007669"/>
    <property type="project" value="InterPro"/>
</dbReference>
<dbReference type="SMART" id="SM01321">
    <property type="entry name" value="Y1_Tnp"/>
    <property type="match status" value="1"/>
</dbReference>
<reference evidence="2 3" key="1">
    <citation type="submission" date="2020-04" db="EMBL/GenBank/DDBJ databases">
        <title>Luteolibacter sp. G-1-1-1 isolated from soil.</title>
        <authorList>
            <person name="Dahal R.H."/>
        </authorList>
    </citation>
    <scope>NUCLEOTIDE SEQUENCE [LARGE SCALE GENOMIC DNA]</scope>
    <source>
        <strain evidence="2 3">G-1-1-1</strain>
    </source>
</reference>
<proteinExistence type="predicted"/>
<feature type="domain" description="Transposase IS200-like" evidence="1">
    <location>
        <begin position="5"/>
        <end position="119"/>
    </location>
</feature>
<name>A0A858RP87_9BACT</name>
<keyword evidence="3" id="KW-1185">Reference proteome</keyword>
<sequence length="150" mass="17376">MPQSLASLLVHLVFSTKNREPLLQDECRDDLHGYIGGIVSDCGGRLLRAGSVADHIHLFISHPRTLAPADLVREIKIGSSKWIKERDKCLSAFHWQGGYGMFSISPAHREKLERYIGNQAEHHRVVTFQEEYRRLLTLYGMEWDERYVWD</sequence>
<gene>
    <name evidence="2" type="primary">tnpA</name>
    <name evidence="2" type="ORF">HHL09_19835</name>
</gene>
<dbReference type="GO" id="GO:0006313">
    <property type="term" value="P:DNA transposition"/>
    <property type="evidence" value="ECO:0007669"/>
    <property type="project" value="InterPro"/>
</dbReference>
<dbReference type="SUPFAM" id="SSF143422">
    <property type="entry name" value="Transposase IS200-like"/>
    <property type="match status" value="1"/>
</dbReference>
<dbReference type="Pfam" id="PF01797">
    <property type="entry name" value="Y1_Tnp"/>
    <property type="match status" value="1"/>
</dbReference>
<organism evidence="2 3">
    <name type="scientific">Luteolibacter luteus</name>
    <dbReference type="NCBI Taxonomy" id="2728835"/>
    <lineage>
        <taxon>Bacteria</taxon>
        <taxon>Pseudomonadati</taxon>
        <taxon>Verrucomicrobiota</taxon>
        <taxon>Verrucomicrobiia</taxon>
        <taxon>Verrucomicrobiales</taxon>
        <taxon>Verrucomicrobiaceae</taxon>
        <taxon>Luteolibacter</taxon>
    </lineage>
</organism>
<dbReference type="GO" id="GO:0003677">
    <property type="term" value="F:DNA binding"/>
    <property type="evidence" value="ECO:0007669"/>
    <property type="project" value="InterPro"/>
</dbReference>
<evidence type="ECO:0000259" key="1">
    <source>
        <dbReference type="SMART" id="SM01321"/>
    </source>
</evidence>
<dbReference type="Gene3D" id="3.30.70.1290">
    <property type="entry name" value="Transposase IS200-like"/>
    <property type="match status" value="1"/>
</dbReference>
<evidence type="ECO:0000313" key="2">
    <source>
        <dbReference type="EMBL" id="QJE97940.1"/>
    </source>
</evidence>